<comment type="similarity">
    <text evidence="10 11">Belongs to the TonB-dependent receptor family.</text>
</comment>
<protein>
    <recommendedName>
        <fullName evidence="17">TonB-dependent receptor</fullName>
    </recommendedName>
</protein>
<dbReference type="PROSITE" id="PS52016">
    <property type="entry name" value="TONB_DEPENDENT_REC_3"/>
    <property type="match status" value="1"/>
</dbReference>
<dbReference type="InterPro" id="IPR000531">
    <property type="entry name" value="Beta-barrel_TonB"/>
</dbReference>
<evidence type="ECO:0008006" key="17">
    <source>
        <dbReference type="Google" id="ProtNLM"/>
    </source>
</evidence>
<evidence type="ECO:0000256" key="8">
    <source>
        <dbReference type="ARBA" id="ARBA00023170"/>
    </source>
</evidence>
<comment type="caution">
    <text evidence="15">The sequence shown here is derived from an EMBL/GenBank/DDBJ whole genome shotgun (WGS) entry which is preliminary data.</text>
</comment>
<dbReference type="Pfam" id="PF07715">
    <property type="entry name" value="Plug"/>
    <property type="match status" value="1"/>
</dbReference>
<keyword evidence="6 11" id="KW-0798">TonB box</keyword>
<keyword evidence="9 10" id="KW-0998">Cell outer membrane</keyword>
<keyword evidence="2 10" id="KW-0813">Transport</keyword>
<evidence type="ECO:0000256" key="7">
    <source>
        <dbReference type="ARBA" id="ARBA00023136"/>
    </source>
</evidence>
<keyword evidence="4 10" id="KW-0812">Transmembrane</keyword>
<reference evidence="15 16" key="1">
    <citation type="submission" date="2014-09" db="EMBL/GenBank/DDBJ databases">
        <title>Draft Genome Sequence of Draconibacterium sp. JN14CK-3.</title>
        <authorList>
            <person name="Dong C."/>
            <person name="Lai Q."/>
            <person name="Shao Z."/>
        </authorList>
    </citation>
    <scope>NUCLEOTIDE SEQUENCE [LARGE SCALE GENOMIC DNA]</scope>
    <source>
        <strain evidence="15 16">JN14CK-3</strain>
    </source>
</reference>
<dbReference type="GO" id="GO:0044718">
    <property type="term" value="P:siderophore transmembrane transport"/>
    <property type="evidence" value="ECO:0007669"/>
    <property type="project" value="TreeGrafter"/>
</dbReference>
<dbReference type="SUPFAM" id="SSF56935">
    <property type="entry name" value="Porins"/>
    <property type="match status" value="1"/>
</dbReference>
<dbReference type="OrthoDB" id="1109239at2"/>
<dbReference type="Pfam" id="PF00593">
    <property type="entry name" value="TonB_dep_Rec_b-barrel"/>
    <property type="match status" value="1"/>
</dbReference>
<dbReference type="STRING" id="1544798.LH29_00350"/>
<evidence type="ECO:0000256" key="1">
    <source>
        <dbReference type="ARBA" id="ARBA00004571"/>
    </source>
</evidence>
<feature type="domain" description="TonB-dependent receptor-like beta-barrel" evidence="13">
    <location>
        <begin position="178"/>
        <end position="586"/>
    </location>
</feature>
<evidence type="ECO:0000256" key="4">
    <source>
        <dbReference type="ARBA" id="ARBA00022692"/>
    </source>
</evidence>
<dbReference type="CDD" id="cd01347">
    <property type="entry name" value="ligand_gated_channel"/>
    <property type="match status" value="1"/>
</dbReference>
<accession>A0A0D8JDV8</accession>
<evidence type="ECO:0000256" key="11">
    <source>
        <dbReference type="RuleBase" id="RU003357"/>
    </source>
</evidence>
<keyword evidence="16" id="KW-1185">Reference proteome</keyword>
<dbReference type="Proteomes" id="UP000032544">
    <property type="component" value="Unassembled WGS sequence"/>
</dbReference>
<feature type="domain" description="TonB-dependent receptor plug" evidence="14">
    <location>
        <begin position="47"/>
        <end position="162"/>
    </location>
</feature>
<dbReference type="GO" id="GO:0009279">
    <property type="term" value="C:cell outer membrane"/>
    <property type="evidence" value="ECO:0007669"/>
    <property type="project" value="UniProtKB-SubCell"/>
</dbReference>
<sequence>MRIFIFSFFILLIAQGIASAQMHFETNDTITINEVVVTGTQVQVNRNNVPMAVSVVNRTQIEESDESALLPILNGRVPGLFVTERGVTGFGVAAGSAGQISIRGIGGSPTTGVLMLIDGHPQFMGIMGHPLPDSYVASDVERVEVIRGPASILYGSNAMGGVINIITKKQDTEGVNSNARISYGSYNTQKYMGSVGFKKDKFSVFISGNHDQTDGHRPNSDFKITNGYLKLGYQISKHFDAAADFSVAAFDASDPGPDTLNASAGETIDILRGYGSFSLRNNFEKASGALKLFYNFGEHEITDGFHSNDHNYGLNLYETFQLFEGNKLTAGIDLMNYGGDAENTFAMGGKGLTFADTTITELGAYLFSQQNIGEKLIINAGLRFHNHSEYGSVWIPSLGFAHSFSSSTTWKGTISKGFRSPTMRELFMWGPNPNLDPESIWNYETGVMQTFFNGTMRTELTAFLVKGDNLIVNTGQPNGYQNTGEVSNKGIEFSLDASPTKALTLNATYSYTNMKNPVYATPEHHLFLNASYRMKKLLLVANIQHVSGLDNDPTPVTNQESYTLVNAKASYNLTKNVKLYVSGENLLSTDYAVNRYYTMPEVTVFGGLSLMF</sequence>
<organism evidence="15 16">
    <name type="scientific">Draconibacterium sediminis</name>
    <dbReference type="NCBI Taxonomy" id="1544798"/>
    <lineage>
        <taxon>Bacteria</taxon>
        <taxon>Pseudomonadati</taxon>
        <taxon>Bacteroidota</taxon>
        <taxon>Bacteroidia</taxon>
        <taxon>Marinilabiliales</taxon>
        <taxon>Prolixibacteraceae</taxon>
        <taxon>Draconibacterium</taxon>
    </lineage>
</organism>
<dbReference type="InterPro" id="IPR039426">
    <property type="entry name" value="TonB-dep_rcpt-like"/>
</dbReference>
<keyword evidence="5 12" id="KW-0732">Signal</keyword>
<evidence type="ECO:0000313" key="16">
    <source>
        <dbReference type="Proteomes" id="UP000032544"/>
    </source>
</evidence>
<feature type="chain" id="PRO_5002331243" description="TonB-dependent receptor" evidence="12">
    <location>
        <begin position="21"/>
        <end position="612"/>
    </location>
</feature>
<evidence type="ECO:0000256" key="5">
    <source>
        <dbReference type="ARBA" id="ARBA00022729"/>
    </source>
</evidence>
<evidence type="ECO:0000256" key="2">
    <source>
        <dbReference type="ARBA" id="ARBA00022448"/>
    </source>
</evidence>
<gene>
    <name evidence="15" type="ORF">LH29_00350</name>
</gene>
<dbReference type="PATRIC" id="fig|1544798.3.peg.72"/>
<dbReference type="Gene3D" id="2.170.130.10">
    <property type="entry name" value="TonB-dependent receptor, plug domain"/>
    <property type="match status" value="1"/>
</dbReference>
<dbReference type="GO" id="GO:0015344">
    <property type="term" value="F:siderophore uptake transmembrane transporter activity"/>
    <property type="evidence" value="ECO:0007669"/>
    <property type="project" value="TreeGrafter"/>
</dbReference>
<name>A0A0D8JDV8_9BACT</name>
<dbReference type="AlphaFoldDB" id="A0A0D8JDV8"/>
<evidence type="ECO:0000259" key="14">
    <source>
        <dbReference type="Pfam" id="PF07715"/>
    </source>
</evidence>
<comment type="subcellular location">
    <subcellularLocation>
        <location evidence="1 10">Cell outer membrane</location>
        <topology evidence="1 10">Multi-pass membrane protein</topology>
    </subcellularLocation>
</comment>
<dbReference type="InterPro" id="IPR012910">
    <property type="entry name" value="Plug_dom"/>
</dbReference>
<proteinExistence type="inferred from homology"/>
<evidence type="ECO:0000256" key="10">
    <source>
        <dbReference type="PROSITE-ProRule" id="PRU01360"/>
    </source>
</evidence>
<keyword evidence="3 10" id="KW-1134">Transmembrane beta strand</keyword>
<evidence type="ECO:0000313" key="15">
    <source>
        <dbReference type="EMBL" id="KJF44033.1"/>
    </source>
</evidence>
<evidence type="ECO:0000256" key="12">
    <source>
        <dbReference type="SAM" id="SignalP"/>
    </source>
</evidence>
<dbReference type="InterPro" id="IPR037066">
    <property type="entry name" value="Plug_dom_sf"/>
</dbReference>
<dbReference type="RefSeq" id="WP_045025592.1">
    <property type="nucleotide sequence ID" value="NZ_JRHC01000001.1"/>
</dbReference>
<evidence type="ECO:0000259" key="13">
    <source>
        <dbReference type="Pfam" id="PF00593"/>
    </source>
</evidence>
<dbReference type="Gene3D" id="2.40.170.20">
    <property type="entry name" value="TonB-dependent receptor, beta-barrel domain"/>
    <property type="match status" value="1"/>
</dbReference>
<dbReference type="EMBL" id="JRHC01000001">
    <property type="protein sequence ID" value="KJF44033.1"/>
    <property type="molecule type" value="Genomic_DNA"/>
</dbReference>
<feature type="signal peptide" evidence="12">
    <location>
        <begin position="1"/>
        <end position="20"/>
    </location>
</feature>
<dbReference type="PANTHER" id="PTHR30069:SF29">
    <property type="entry name" value="HEMOGLOBIN AND HEMOGLOBIN-HAPTOGLOBIN-BINDING PROTEIN 1-RELATED"/>
    <property type="match status" value="1"/>
</dbReference>
<evidence type="ECO:0000256" key="9">
    <source>
        <dbReference type="ARBA" id="ARBA00023237"/>
    </source>
</evidence>
<dbReference type="InterPro" id="IPR036942">
    <property type="entry name" value="Beta-barrel_TonB_sf"/>
</dbReference>
<evidence type="ECO:0000256" key="6">
    <source>
        <dbReference type="ARBA" id="ARBA00023077"/>
    </source>
</evidence>
<keyword evidence="7 10" id="KW-0472">Membrane</keyword>
<dbReference type="PANTHER" id="PTHR30069">
    <property type="entry name" value="TONB-DEPENDENT OUTER MEMBRANE RECEPTOR"/>
    <property type="match status" value="1"/>
</dbReference>
<evidence type="ECO:0000256" key="3">
    <source>
        <dbReference type="ARBA" id="ARBA00022452"/>
    </source>
</evidence>
<keyword evidence="8" id="KW-0675">Receptor</keyword>